<name>A0AAW1SXK0_9CHLO</name>
<proteinExistence type="inferred from homology"/>
<feature type="domain" description="EF-hand" evidence="7">
    <location>
        <begin position="997"/>
        <end position="1032"/>
    </location>
</feature>
<feature type="domain" description="EF-hand" evidence="7">
    <location>
        <begin position="1034"/>
        <end position="1069"/>
    </location>
</feature>
<dbReference type="Gene3D" id="1.10.238.10">
    <property type="entry name" value="EF-hand"/>
    <property type="match status" value="1"/>
</dbReference>
<feature type="region of interest" description="Disordered" evidence="4">
    <location>
        <begin position="471"/>
        <end position="490"/>
    </location>
</feature>
<dbReference type="Pfam" id="PF13499">
    <property type="entry name" value="EF-hand_7"/>
    <property type="match status" value="1"/>
</dbReference>
<keyword evidence="1" id="KW-0677">Repeat</keyword>
<dbReference type="Pfam" id="PF00211">
    <property type="entry name" value="Guanylate_cyc"/>
    <property type="match status" value="2"/>
</dbReference>
<evidence type="ECO:0000313" key="9">
    <source>
        <dbReference type="Proteomes" id="UP001485043"/>
    </source>
</evidence>
<dbReference type="GO" id="GO:0019722">
    <property type="term" value="P:calcium-mediated signaling"/>
    <property type="evidence" value="ECO:0007669"/>
    <property type="project" value="InterPro"/>
</dbReference>
<reference evidence="8 9" key="1">
    <citation type="journal article" date="2024" name="Nat. Commun.">
        <title>Phylogenomics reveals the evolutionary origins of lichenization in chlorophyte algae.</title>
        <authorList>
            <person name="Puginier C."/>
            <person name="Libourel C."/>
            <person name="Otte J."/>
            <person name="Skaloud P."/>
            <person name="Haon M."/>
            <person name="Grisel S."/>
            <person name="Petersen M."/>
            <person name="Berrin J.G."/>
            <person name="Delaux P.M."/>
            <person name="Dal Grande F."/>
            <person name="Keller J."/>
        </authorList>
    </citation>
    <scope>NUCLEOTIDE SEQUENCE [LARGE SCALE GENOMIC DNA]</scope>
    <source>
        <strain evidence="8 9">SAG 2523</strain>
    </source>
</reference>
<gene>
    <name evidence="8" type="ORF">WJX84_009388</name>
</gene>
<comment type="caution">
    <text evidence="8">The sequence shown here is derived from an EMBL/GenBank/DDBJ whole genome shotgun (WGS) entry which is preliminary data.</text>
</comment>
<dbReference type="InterPro" id="IPR001054">
    <property type="entry name" value="A/G_cyclase"/>
</dbReference>
<comment type="similarity">
    <text evidence="3">Belongs to the calcineurin regulatory subunit family.</text>
</comment>
<dbReference type="SUPFAM" id="SSF55073">
    <property type="entry name" value="Nucleotide cyclase"/>
    <property type="match status" value="2"/>
</dbReference>
<evidence type="ECO:0000313" key="8">
    <source>
        <dbReference type="EMBL" id="KAK9861803.1"/>
    </source>
</evidence>
<dbReference type="Gene3D" id="3.30.70.1230">
    <property type="entry name" value="Nucleotide cyclase"/>
    <property type="match status" value="2"/>
</dbReference>
<feature type="transmembrane region" description="Helical" evidence="5">
    <location>
        <begin position="206"/>
        <end position="231"/>
    </location>
</feature>
<keyword evidence="9" id="KW-1185">Reference proteome</keyword>
<dbReference type="AlphaFoldDB" id="A0AAW1SXK0"/>
<dbReference type="GO" id="GO:0019900">
    <property type="term" value="F:kinase binding"/>
    <property type="evidence" value="ECO:0007669"/>
    <property type="project" value="InterPro"/>
</dbReference>
<accession>A0AAW1SXK0</accession>
<evidence type="ECO:0000256" key="3">
    <source>
        <dbReference type="ARBA" id="ARBA00023774"/>
    </source>
</evidence>
<sequence>MKYCNYGPQSIAMILLPGSALFGTIPDVFSALPDLQLLALQDNPGLTGVLPPMPLSVATNMQLLDITATGLSQYSQCTNKGTTTATSPSDCLPDWLLANVTAATVPPGLAGMLCPSLKFRRGPPSEAAWQQIQAKYEPALAAAVEPFEELAVKTLGVYQPLSYINTNPDLYGFLGCTCLDGFNAEVLESPPGTRTLSCVSDSKRTVLTAIIAVASSCGAVVLIMLAAFLIFRREILADIDRRRINHLKQRVKPGCLTENQRQFTGIGKDITIVLTDIAGSTALWEWNPGLMNAAINVHDVVLRKTMSKHYGHEVSTEGDSFTCAYHDPADALSFVVELQLAVLNADWPPGLSEHPLSADVVSNAPDVSGQDPSGQAKHTFRGLRVRAAVHSGIPTALEKHATTSQLSYQGTFLELTEAISSLPVGGQTLLSNQTLQLASDREQVEKARNADSNKGSPGWWRSFRTHLKRERSMPLTDAALPPEGGQSSTSRINSTFPFLAPHVLGPEASRPSRWLSGASQLPSASIHGPGLLPRANRETQNADAMLILDMGEYMFHDFPELGLDNQLGAAALKGFNLMQILPGALATRASMFPPLPVTHQVAPSFNDSPASSMASFMQTNNEQNPAQQLVSIVFCSPAKPDSDLAETASLGKSTLLNQYRSCVRTSLLLLGGVECQEKEGTFMIAFADVRMAAEWAMSVQLCLYRLWTASGSGSKREKLTAEAPATPVQEMLMAKIGIAEGHMVKVCPHKATGRIDYFGQCVNRAARLQAAATAGETVLDHQTMEELLEKSSSAGCPCAASQTLAINNYDRLAHLAGIATDACGSEAMAASPADMISAHHSQQPLKRMDSLAEAALLVKGSMQPSPELVASSHNIPIVHLAVQAKLKGSYALKGITGHPLLSELVPTEIAEALHAVRPRPRHGHLGQRAQRGKTTKMVSAAKPSLNQPEDLARQTYFTSNEVHALGKLFAELSNSLHKDGLIHKDEFALALFKTTNQSNLFIDKVFDNFDTKRNDVIDFEEFVHALSIFHPSAPLKEKAAFAFRIYDLDHTGYIEPSEVQRLLAALLSDNPAIDLSEAELQSIIEQTFEEADILRDGKIHPEEWQTFVHKNPSIINYMTLPVLKELTEKYPSFRDIAGL</sequence>
<dbReference type="Proteomes" id="UP001485043">
    <property type="component" value="Unassembled WGS sequence"/>
</dbReference>
<feature type="domain" description="EF-hand" evidence="7">
    <location>
        <begin position="1079"/>
        <end position="1114"/>
    </location>
</feature>
<dbReference type="SUPFAM" id="SSF47473">
    <property type="entry name" value="EF-hand"/>
    <property type="match status" value="1"/>
</dbReference>
<evidence type="ECO:0000256" key="5">
    <source>
        <dbReference type="SAM" id="Phobius"/>
    </source>
</evidence>
<evidence type="ECO:0000259" key="7">
    <source>
        <dbReference type="PROSITE" id="PS50222"/>
    </source>
</evidence>
<protein>
    <recommendedName>
        <fullName evidence="10">Guanylate cyclase</fullName>
    </recommendedName>
</protein>
<feature type="region of interest" description="Disordered" evidence="4">
    <location>
        <begin position="440"/>
        <end position="461"/>
    </location>
</feature>
<dbReference type="PANTHER" id="PTHR23056">
    <property type="entry name" value="CALCINEURIN B"/>
    <property type="match status" value="1"/>
</dbReference>
<dbReference type="FunFam" id="1.10.238.10:FF:000073">
    <property type="entry name" value="calcineurin B-like protein 3"/>
    <property type="match status" value="1"/>
</dbReference>
<dbReference type="InterPro" id="IPR045198">
    <property type="entry name" value="CNBL1-10"/>
</dbReference>
<dbReference type="InterPro" id="IPR011992">
    <property type="entry name" value="EF-hand-dom_pair"/>
</dbReference>
<feature type="domain" description="Guanylate cyclase" evidence="6">
    <location>
        <begin position="271"/>
        <end position="420"/>
    </location>
</feature>
<feature type="compositionally biased region" description="Basic and acidic residues" evidence="4">
    <location>
        <begin position="440"/>
        <end position="451"/>
    </location>
</feature>
<dbReference type="EMBL" id="JALJOV010000699">
    <property type="protein sequence ID" value="KAK9861803.1"/>
    <property type="molecule type" value="Genomic_DNA"/>
</dbReference>
<evidence type="ECO:0000256" key="4">
    <source>
        <dbReference type="SAM" id="MobiDB-lite"/>
    </source>
</evidence>
<evidence type="ECO:0000256" key="2">
    <source>
        <dbReference type="ARBA" id="ARBA00022837"/>
    </source>
</evidence>
<evidence type="ECO:0000256" key="1">
    <source>
        <dbReference type="ARBA" id="ARBA00022737"/>
    </source>
</evidence>
<keyword evidence="5" id="KW-1133">Transmembrane helix</keyword>
<dbReference type="PROSITE" id="PS00018">
    <property type="entry name" value="EF_HAND_1"/>
    <property type="match status" value="1"/>
</dbReference>
<dbReference type="InterPro" id="IPR002048">
    <property type="entry name" value="EF_hand_dom"/>
</dbReference>
<dbReference type="PANTHER" id="PTHR23056:SF110">
    <property type="entry name" value="CALMODULIN"/>
    <property type="match status" value="1"/>
</dbReference>
<dbReference type="GO" id="GO:0009190">
    <property type="term" value="P:cyclic nucleotide biosynthetic process"/>
    <property type="evidence" value="ECO:0007669"/>
    <property type="project" value="InterPro"/>
</dbReference>
<keyword evidence="5" id="KW-0472">Membrane</keyword>
<dbReference type="PROSITE" id="PS50222">
    <property type="entry name" value="EF_HAND_2"/>
    <property type="match status" value="3"/>
</dbReference>
<dbReference type="GO" id="GO:0005509">
    <property type="term" value="F:calcium ion binding"/>
    <property type="evidence" value="ECO:0007669"/>
    <property type="project" value="InterPro"/>
</dbReference>
<dbReference type="InterPro" id="IPR018247">
    <property type="entry name" value="EF_Hand_1_Ca_BS"/>
</dbReference>
<evidence type="ECO:0000259" key="6">
    <source>
        <dbReference type="PROSITE" id="PS50125"/>
    </source>
</evidence>
<evidence type="ECO:0008006" key="10">
    <source>
        <dbReference type="Google" id="ProtNLM"/>
    </source>
</evidence>
<dbReference type="InterPro" id="IPR029787">
    <property type="entry name" value="Nucleotide_cyclase"/>
</dbReference>
<keyword evidence="5" id="KW-0812">Transmembrane</keyword>
<keyword evidence="2" id="KW-0106">Calcium</keyword>
<dbReference type="CDD" id="cd00051">
    <property type="entry name" value="EFh"/>
    <property type="match status" value="1"/>
</dbReference>
<dbReference type="SMART" id="SM00054">
    <property type="entry name" value="EFh"/>
    <property type="match status" value="3"/>
</dbReference>
<dbReference type="PROSITE" id="PS50125">
    <property type="entry name" value="GUANYLATE_CYCLASE_2"/>
    <property type="match status" value="1"/>
</dbReference>
<organism evidence="8 9">
    <name type="scientific">Apatococcus fuscideae</name>
    <dbReference type="NCBI Taxonomy" id="2026836"/>
    <lineage>
        <taxon>Eukaryota</taxon>
        <taxon>Viridiplantae</taxon>
        <taxon>Chlorophyta</taxon>
        <taxon>core chlorophytes</taxon>
        <taxon>Trebouxiophyceae</taxon>
        <taxon>Chlorellales</taxon>
        <taxon>Chlorellaceae</taxon>
        <taxon>Apatococcus</taxon>
    </lineage>
</organism>